<keyword evidence="2" id="KW-0472">Membrane</keyword>
<evidence type="ECO:0000313" key="4">
    <source>
        <dbReference type="Proteomes" id="UP000248925"/>
    </source>
</evidence>
<gene>
    <name evidence="3" type="ORF">CPY51_06855</name>
</gene>
<feature type="transmembrane region" description="Helical" evidence="2">
    <location>
        <begin position="27"/>
        <end position="44"/>
    </location>
</feature>
<dbReference type="EMBL" id="PCDP01000019">
    <property type="protein sequence ID" value="PZM15537.1"/>
    <property type="molecule type" value="Genomic_DNA"/>
</dbReference>
<keyword evidence="4" id="KW-1185">Reference proteome</keyword>
<name>A0A2W4CSB3_9HYPH</name>
<reference evidence="3 4" key="1">
    <citation type="journal article" date="2018" name="Sci. Rep.">
        <title>Rhizobium tumorigenes sp. nov., a novel plant tumorigenic bacterium isolated from cane gall tumors on thornless blackberry.</title>
        <authorList>
            <person name="Kuzmanovi N."/>
            <person name="Smalla K."/>
            <person name="Gronow S."/>
            <person name="PuBawska J."/>
        </authorList>
    </citation>
    <scope>NUCLEOTIDE SEQUENCE [LARGE SCALE GENOMIC DNA]</scope>
    <source>
        <strain evidence="3 4">CCBAU 85046</strain>
    </source>
</reference>
<proteinExistence type="predicted"/>
<evidence type="ECO:0000256" key="1">
    <source>
        <dbReference type="SAM" id="MobiDB-lite"/>
    </source>
</evidence>
<dbReference type="RefSeq" id="WP_195909442.1">
    <property type="nucleotide sequence ID" value="NZ_PCDP01000019.1"/>
</dbReference>
<evidence type="ECO:0000313" key="3">
    <source>
        <dbReference type="EMBL" id="PZM15537.1"/>
    </source>
</evidence>
<feature type="region of interest" description="Disordered" evidence="1">
    <location>
        <begin position="1"/>
        <end position="20"/>
    </location>
</feature>
<dbReference type="AlphaFoldDB" id="A0A2W4CSB3"/>
<comment type="caution">
    <text evidence="3">The sequence shown here is derived from an EMBL/GenBank/DDBJ whole genome shotgun (WGS) entry which is preliminary data.</text>
</comment>
<dbReference type="Proteomes" id="UP000248925">
    <property type="component" value="Unassembled WGS sequence"/>
</dbReference>
<keyword evidence="2" id="KW-1133">Transmembrane helix</keyword>
<sequence>MDDNVIKFRKPKKPTATPKPATARRKLLIIGVMILVFIVAYKFFAVTPRG</sequence>
<evidence type="ECO:0000256" key="2">
    <source>
        <dbReference type="SAM" id="Phobius"/>
    </source>
</evidence>
<keyword evidence="2" id="KW-0812">Transmembrane</keyword>
<protein>
    <submittedName>
        <fullName evidence="3">Uncharacterized protein</fullName>
    </submittedName>
</protein>
<organism evidence="3 4">
    <name type="scientific">Rhizobium tubonense</name>
    <dbReference type="NCBI Taxonomy" id="484088"/>
    <lineage>
        <taxon>Bacteria</taxon>
        <taxon>Pseudomonadati</taxon>
        <taxon>Pseudomonadota</taxon>
        <taxon>Alphaproteobacteria</taxon>
        <taxon>Hyphomicrobiales</taxon>
        <taxon>Rhizobiaceae</taxon>
        <taxon>Rhizobium/Agrobacterium group</taxon>
        <taxon>Rhizobium</taxon>
    </lineage>
</organism>
<accession>A0A2W4CSB3</accession>